<dbReference type="InterPro" id="IPR020891">
    <property type="entry name" value="UPF0758_CS"/>
</dbReference>
<keyword evidence="2" id="KW-0479">Metal-binding</keyword>
<dbReference type="EMBL" id="LAZL01000016">
    <property type="protein sequence ID" value="KMT65009.1"/>
    <property type="molecule type" value="Genomic_DNA"/>
</dbReference>
<dbReference type="InterPro" id="IPR001405">
    <property type="entry name" value="UPF0758"/>
</dbReference>
<keyword evidence="1" id="KW-0645">Protease</keyword>
<dbReference type="OrthoDB" id="9804482at2"/>
<dbReference type="PROSITE" id="PS01302">
    <property type="entry name" value="UPF0758"/>
    <property type="match status" value="1"/>
</dbReference>
<dbReference type="RefSeq" id="WP_048692482.1">
    <property type="nucleotide sequence ID" value="NZ_KQ130491.1"/>
</dbReference>
<dbReference type="Gene3D" id="3.40.140.10">
    <property type="entry name" value="Cytidine Deaminase, domain 2"/>
    <property type="match status" value="1"/>
</dbReference>
<dbReference type="STRING" id="1513271.XM47_11030"/>
<evidence type="ECO:0000313" key="9">
    <source>
        <dbReference type="Proteomes" id="UP000037600"/>
    </source>
</evidence>
<evidence type="ECO:0000256" key="3">
    <source>
        <dbReference type="ARBA" id="ARBA00022801"/>
    </source>
</evidence>
<dbReference type="PANTHER" id="PTHR30471">
    <property type="entry name" value="DNA REPAIR PROTEIN RADC"/>
    <property type="match status" value="1"/>
</dbReference>
<evidence type="ECO:0000256" key="5">
    <source>
        <dbReference type="ARBA" id="ARBA00023049"/>
    </source>
</evidence>
<gene>
    <name evidence="8" type="ORF">XM47_11030</name>
</gene>
<dbReference type="CDD" id="cd08071">
    <property type="entry name" value="MPN_DUF2466"/>
    <property type="match status" value="1"/>
</dbReference>
<dbReference type="AlphaFoldDB" id="A0A0J8GUQ5"/>
<dbReference type="InterPro" id="IPR037518">
    <property type="entry name" value="MPN"/>
</dbReference>
<dbReference type="PATRIC" id="fig|1513271.3.peg.2248"/>
<name>A0A0J8GUQ5_9ALTE</name>
<evidence type="ECO:0000259" key="7">
    <source>
        <dbReference type="PROSITE" id="PS50249"/>
    </source>
</evidence>
<dbReference type="SUPFAM" id="SSF47781">
    <property type="entry name" value="RuvA domain 2-like"/>
    <property type="match status" value="1"/>
</dbReference>
<dbReference type="GO" id="GO:0006508">
    <property type="term" value="P:proteolysis"/>
    <property type="evidence" value="ECO:0007669"/>
    <property type="project" value="UniProtKB-KW"/>
</dbReference>
<comment type="caution">
    <text evidence="8">The sequence shown here is derived from an EMBL/GenBank/DDBJ whole genome shotgun (WGS) entry which is preliminary data.</text>
</comment>
<dbReference type="InterPro" id="IPR046778">
    <property type="entry name" value="UPF0758_N"/>
</dbReference>
<dbReference type="Proteomes" id="UP000037600">
    <property type="component" value="Unassembled WGS sequence"/>
</dbReference>
<evidence type="ECO:0000256" key="6">
    <source>
        <dbReference type="RuleBase" id="RU003797"/>
    </source>
</evidence>
<dbReference type="InterPro" id="IPR010994">
    <property type="entry name" value="RuvA_2-like"/>
</dbReference>
<evidence type="ECO:0000256" key="4">
    <source>
        <dbReference type="ARBA" id="ARBA00022833"/>
    </source>
</evidence>
<reference evidence="8 9" key="1">
    <citation type="submission" date="2015-04" db="EMBL/GenBank/DDBJ databases">
        <title>Draft Genome Sequence of the Novel Agar-Digesting Marine Bacterium Q1.</title>
        <authorList>
            <person name="Li Y."/>
            <person name="Li D."/>
            <person name="Chen G."/>
            <person name="Du Z."/>
        </authorList>
    </citation>
    <scope>NUCLEOTIDE SEQUENCE [LARGE SCALE GENOMIC DNA]</scope>
    <source>
        <strain evidence="8 9">Q1</strain>
    </source>
</reference>
<keyword evidence="3" id="KW-0378">Hydrolase</keyword>
<keyword evidence="9" id="KW-1185">Reference proteome</keyword>
<dbReference type="PROSITE" id="PS50249">
    <property type="entry name" value="MPN"/>
    <property type="match status" value="1"/>
</dbReference>
<sequence>MNIKDLPLFERPREKLLRQGAKSLSDSELLAIFLRTGVSGQSAIELARQLLIDFGSLRGILGADLTHFCHARGLGEAKFCQLQACVEMTKRFLSETLVKENVFDSVDACRQYLTAELRDQTNEAFACLYLDNQNRLIQFETLFYGTIDGAAVYPRVVVEKCLHKKAAAVIFAHNHPSGIAEPSQADRAITIRLKQALSLIDVNVLDHFIIGDGQVVSFAERGLL</sequence>
<feature type="domain" description="MPN" evidence="7">
    <location>
        <begin position="102"/>
        <end position="224"/>
    </location>
</feature>
<dbReference type="Pfam" id="PF20582">
    <property type="entry name" value="UPF0758_N"/>
    <property type="match status" value="1"/>
</dbReference>
<evidence type="ECO:0000256" key="1">
    <source>
        <dbReference type="ARBA" id="ARBA00022670"/>
    </source>
</evidence>
<accession>A0A0J8GUQ5</accession>
<organism evidence="8 9">
    <name type="scientific">Catenovulum maritimum</name>
    <dbReference type="NCBI Taxonomy" id="1513271"/>
    <lineage>
        <taxon>Bacteria</taxon>
        <taxon>Pseudomonadati</taxon>
        <taxon>Pseudomonadota</taxon>
        <taxon>Gammaproteobacteria</taxon>
        <taxon>Alteromonadales</taxon>
        <taxon>Alteromonadaceae</taxon>
        <taxon>Catenovulum</taxon>
    </lineage>
</organism>
<keyword evidence="5" id="KW-0482">Metalloprotease</keyword>
<dbReference type="InterPro" id="IPR025657">
    <property type="entry name" value="RadC_JAB"/>
</dbReference>
<dbReference type="Pfam" id="PF04002">
    <property type="entry name" value="RadC"/>
    <property type="match status" value="1"/>
</dbReference>
<dbReference type="PANTHER" id="PTHR30471:SF3">
    <property type="entry name" value="UPF0758 PROTEIN YEES-RELATED"/>
    <property type="match status" value="1"/>
</dbReference>
<comment type="similarity">
    <text evidence="6">Belongs to the UPF0758 family.</text>
</comment>
<keyword evidence="4" id="KW-0862">Zinc</keyword>
<dbReference type="GO" id="GO:0008237">
    <property type="term" value="F:metallopeptidase activity"/>
    <property type="evidence" value="ECO:0007669"/>
    <property type="project" value="UniProtKB-KW"/>
</dbReference>
<dbReference type="GO" id="GO:0046872">
    <property type="term" value="F:metal ion binding"/>
    <property type="evidence" value="ECO:0007669"/>
    <property type="project" value="UniProtKB-KW"/>
</dbReference>
<evidence type="ECO:0000256" key="2">
    <source>
        <dbReference type="ARBA" id="ARBA00022723"/>
    </source>
</evidence>
<dbReference type="NCBIfam" id="NF000642">
    <property type="entry name" value="PRK00024.1"/>
    <property type="match status" value="1"/>
</dbReference>
<dbReference type="SUPFAM" id="SSF102712">
    <property type="entry name" value="JAB1/MPN domain"/>
    <property type="match status" value="1"/>
</dbReference>
<dbReference type="NCBIfam" id="TIGR00608">
    <property type="entry name" value="radc"/>
    <property type="match status" value="1"/>
</dbReference>
<protein>
    <recommendedName>
        <fullName evidence="7">MPN domain-containing protein</fullName>
    </recommendedName>
</protein>
<evidence type="ECO:0000313" key="8">
    <source>
        <dbReference type="EMBL" id="KMT65009.1"/>
    </source>
</evidence>
<proteinExistence type="inferred from homology"/>